<dbReference type="GO" id="GO:0003723">
    <property type="term" value="F:RNA binding"/>
    <property type="evidence" value="ECO:0007669"/>
    <property type="project" value="UniProtKB-KW"/>
</dbReference>
<dbReference type="Pfam" id="PF01479">
    <property type="entry name" value="S4"/>
    <property type="match status" value="1"/>
</dbReference>
<dbReference type="PANTHER" id="PTHR47683:SF3">
    <property type="entry name" value="RIBOSOMAL LARGE SUBUNIT PSEUDOURIDINE SYNTHASE B"/>
    <property type="match status" value="1"/>
</dbReference>
<reference evidence="9 10" key="1">
    <citation type="journal article" date="2019" name="Microorganisms">
        <title>Genome Insights into the Novel Species Microvirga brassicacearum, a Rapeseed Endophyte with Biotechnological Potential.</title>
        <authorList>
            <person name="Jimenez-Gomez A."/>
            <person name="Saati-Santamaria Z."/>
            <person name="Igual J.M."/>
            <person name="Rivas R."/>
            <person name="Mateos P.F."/>
            <person name="Garcia-Fraile P."/>
        </authorList>
    </citation>
    <scope>NUCLEOTIDE SEQUENCE [LARGE SCALE GENOMIC DNA]</scope>
    <source>
        <strain evidence="9 10">CDVBN77</strain>
    </source>
</reference>
<feature type="compositionally biased region" description="Basic and acidic residues" evidence="7">
    <location>
        <begin position="92"/>
        <end position="181"/>
    </location>
</feature>
<evidence type="ECO:0000313" key="10">
    <source>
        <dbReference type="Proteomes" id="UP000325684"/>
    </source>
</evidence>
<dbReference type="RefSeq" id="WP_150946960.1">
    <property type="nucleotide sequence ID" value="NZ_VCMV01000032.1"/>
</dbReference>
<dbReference type="InterPro" id="IPR036986">
    <property type="entry name" value="S4_RNA-bd_sf"/>
</dbReference>
<dbReference type="AlphaFoldDB" id="A0A5N3P7D1"/>
<feature type="domain" description="RNA-binding S4" evidence="8">
    <location>
        <begin position="197"/>
        <end position="257"/>
    </location>
</feature>
<feature type="compositionally biased region" description="Basic and acidic residues" evidence="7">
    <location>
        <begin position="455"/>
        <end position="530"/>
    </location>
</feature>
<accession>A0A5N3P7D1</accession>
<protein>
    <recommendedName>
        <fullName evidence="6">Pseudouridine synthase</fullName>
        <ecNumber evidence="6">5.4.99.-</ecNumber>
    </recommendedName>
</protein>
<comment type="catalytic activity">
    <reaction evidence="1">
        <text>a uridine in RNA = a pseudouridine in RNA</text>
        <dbReference type="Rhea" id="RHEA:48348"/>
        <dbReference type="Rhea" id="RHEA-COMP:12068"/>
        <dbReference type="Rhea" id="RHEA-COMP:12069"/>
        <dbReference type="ChEBI" id="CHEBI:65314"/>
        <dbReference type="ChEBI" id="CHEBI:65315"/>
    </reaction>
</comment>
<dbReference type="InterPro" id="IPR006145">
    <property type="entry name" value="PsdUridine_synth_RsuA/RluA"/>
</dbReference>
<keyword evidence="3 5" id="KW-0694">RNA-binding</keyword>
<feature type="compositionally biased region" description="Gly residues" evidence="7">
    <location>
        <begin position="788"/>
        <end position="815"/>
    </location>
</feature>
<dbReference type="PROSITE" id="PS50889">
    <property type="entry name" value="S4"/>
    <property type="match status" value="1"/>
</dbReference>
<feature type="compositionally biased region" description="Basic and acidic residues" evidence="7">
    <location>
        <begin position="22"/>
        <end position="32"/>
    </location>
</feature>
<keyword evidence="4 6" id="KW-0413">Isomerase</keyword>
<comment type="caution">
    <text evidence="9">The sequence shown here is derived from an EMBL/GenBank/DDBJ whole genome shotgun (WGS) entry which is preliminary data.</text>
</comment>
<dbReference type="Gene3D" id="3.30.70.1560">
    <property type="entry name" value="Alpha-L RNA-binding motif"/>
    <property type="match status" value="1"/>
</dbReference>
<dbReference type="InterPro" id="IPR050343">
    <property type="entry name" value="RsuA_PseudoU_synthase"/>
</dbReference>
<evidence type="ECO:0000256" key="4">
    <source>
        <dbReference type="ARBA" id="ARBA00023235"/>
    </source>
</evidence>
<sequence>MTDSNDDGKKGRPRGRPGHSRTPGDKPFRKPQGDAARPFRAKADDGERPRREAGDRPFRARSSDDRPRAPREGGERTFDSPEAAAKPWAPREGGDRFARPRGDRPDKPFGAKRPEGDRPFKPRGEFKPRTEGGERPFRSRGAEGDKPFRPRREDTDRPARGRSSETRPPRVETKAVERAPSGREAQLAAQALEPIEDRIAKVIARAGIASRRDVEAMIAEGRVTLNGKVLESPAINVTPSDQITVDGEPLPMKERTRLWLYHKPRGLVTTARDPEGRPTVFDNLPEDLPRVVAIGRLDINTEGLLLLTNDGGLARVIAHPNTGWLRRYKVRAHGEVNQADLDNLRHGVTVDGMEYGPIEARLDRVQGDNAWISLGLREGKNREVKRILEHLGLQVNRLIRLSFGPFQLGELEEGMVEEVKTKILRDQLGDALSKEAGVDFESPVREPIAPFGTPAKDDRPDRGDARPDRAARPSRDRNEDRPHRPREGDRGEERPRYSRSEGDRPTRGRGDDRRGAEEEAPRKRPSRLEPKTSIWRASDSDEAMSKKSPRRGADPRAARAVAAERPRQRAGAIESAEGRKVKVERLVSAPRDEEAPRKPRRDPFRAAPAGDDRPRRRPERDDSPPRRERESSLGRPPRRDDDRPARPSGDRPFRARPEGSERPRPPQGERPFRARSDEGERPRAPRGDRPSGDRPFRARPEGDARPRKPQGERPFRARSEAGDRPTGDRPFRARPEGGERPRAPQGERPFGERPRSPRPQGDRPFRAGGDDRPRRGPPRGDGAQRSGPRGGAKGGPGGGFKSGPRGGFKGGPKGGPKGRRP</sequence>
<dbReference type="GO" id="GO:0120159">
    <property type="term" value="F:rRNA pseudouridine synthase activity"/>
    <property type="evidence" value="ECO:0007669"/>
    <property type="project" value="UniProtKB-ARBA"/>
</dbReference>
<feature type="region of interest" description="Disordered" evidence="7">
    <location>
        <begin position="1"/>
        <end position="184"/>
    </location>
</feature>
<dbReference type="InterPro" id="IPR002942">
    <property type="entry name" value="S4_RNA-bd"/>
</dbReference>
<keyword evidence="10" id="KW-1185">Reference proteome</keyword>
<dbReference type="EMBL" id="VCMV01000032">
    <property type="protein sequence ID" value="KAB0265626.1"/>
    <property type="molecule type" value="Genomic_DNA"/>
</dbReference>
<dbReference type="PROSITE" id="PS01149">
    <property type="entry name" value="PSI_RSU"/>
    <property type="match status" value="1"/>
</dbReference>
<feature type="compositionally biased region" description="Basic and acidic residues" evidence="7">
    <location>
        <begin position="670"/>
        <end position="742"/>
    </location>
</feature>
<dbReference type="InterPro" id="IPR020094">
    <property type="entry name" value="TruA/RsuA/RluB/E/F_N"/>
</dbReference>
<dbReference type="FunFam" id="3.10.290.10:FF:000003">
    <property type="entry name" value="Pseudouridine synthase"/>
    <property type="match status" value="1"/>
</dbReference>
<proteinExistence type="inferred from homology"/>
<dbReference type="InterPro" id="IPR020103">
    <property type="entry name" value="PsdUridine_synth_cat_dom_sf"/>
</dbReference>
<feature type="compositionally biased region" description="Basic and acidic residues" evidence="7">
    <location>
        <begin position="551"/>
        <end position="567"/>
    </location>
</feature>
<name>A0A5N3P7D1_9HYPH</name>
<evidence type="ECO:0000259" key="8">
    <source>
        <dbReference type="SMART" id="SM00363"/>
    </source>
</evidence>
<feature type="region of interest" description="Disordered" evidence="7">
    <location>
        <begin position="435"/>
        <end position="821"/>
    </location>
</feature>
<organism evidence="9 10">
    <name type="scientific">Microvirga brassicacearum</name>
    <dbReference type="NCBI Taxonomy" id="2580413"/>
    <lineage>
        <taxon>Bacteria</taxon>
        <taxon>Pseudomonadati</taxon>
        <taxon>Pseudomonadota</taxon>
        <taxon>Alphaproteobacteria</taxon>
        <taxon>Hyphomicrobiales</taxon>
        <taxon>Methylobacteriaceae</taxon>
        <taxon>Microvirga</taxon>
    </lineage>
</organism>
<gene>
    <name evidence="9" type="ORF">FEZ63_17755</name>
</gene>
<dbReference type="Gene3D" id="3.30.70.580">
    <property type="entry name" value="Pseudouridine synthase I, catalytic domain, N-terminal subdomain"/>
    <property type="match status" value="1"/>
</dbReference>
<comment type="similarity">
    <text evidence="2 6">Belongs to the pseudouridine synthase RsuA family.</text>
</comment>
<dbReference type="CDD" id="cd00165">
    <property type="entry name" value="S4"/>
    <property type="match status" value="1"/>
</dbReference>
<evidence type="ECO:0000256" key="5">
    <source>
        <dbReference type="PROSITE-ProRule" id="PRU00182"/>
    </source>
</evidence>
<dbReference type="GO" id="GO:0000455">
    <property type="term" value="P:enzyme-directed rRNA pseudouridine synthesis"/>
    <property type="evidence" value="ECO:0007669"/>
    <property type="project" value="UniProtKB-ARBA"/>
</dbReference>
<dbReference type="InterPro" id="IPR042092">
    <property type="entry name" value="PsdUridine_s_RsuA/RluB/E/F_cat"/>
</dbReference>
<evidence type="ECO:0000256" key="2">
    <source>
        <dbReference type="ARBA" id="ARBA00008348"/>
    </source>
</evidence>
<dbReference type="OrthoDB" id="9807213at2"/>
<dbReference type="PANTHER" id="PTHR47683">
    <property type="entry name" value="PSEUDOURIDINE SYNTHASE FAMILY PROTEIN-RELATED"/>
    <property type="match status" value="1"/>
</dbReference>
<evidence type="ECO:0000313" key="9">
    <source>
        <dbReference type="EMBL" id="KAB0265626.1"/>
    </source>
</evidence>
<dbReference type="Proteomes" id="UP000325684">
    <property type="component" value="Unassembled WGS sequence"/>
</dbReference>
<evidence type="ECO:0000256" key="3">
    <source>
        <dbReference type="ARBA" id="ARBA00022884"/>
    </source>
</evidence>
<dbReference type="InterPro" id="IPR000748">
    <property type="entry name" value="PsdUridine_synth_RsuA/RluB/E/F"/>
</dbReference>
<feature type="compositionally biased region" description="Basic and acidic residues" evidence="7">
    <location>
        <begin position="41"/>
        <end position="79"/>
    </location>
</feature>
<dbReference type="Gene3D" id="3.10.290.10">
    <property type="entry name" value="RNA-binding S4 domain"/>
    <property type="match status" value="1"/>
</dbReference>
<evidence type="ECO:0000256" key="1">
    <source>
        <dbReference type="ARBA" id="ARBA00000073"/>
    </source>
</evidence>
<dbReference type="InterPro" id="IPR018496">
    <property type="entry name" value="PsdUridine_synth_RsuA/RluB_CS"/>
</dbReference>
<feature type="compositionally biased region" description="Basic and acidic residues" evidence="7">
    <location>
        <begin position="576"/>
        <end position="664"/>
    </location>
</feature>
<evidence type="ECO:0000256" key="6">
    <source>
        <dbReference type="RuleBase" id="RU003887"/>
    </source>
</evidence>
<dbReference type="EC" id="5.4.99.-" evidence="6"/>
<dbReference type="SMART" id="SM00363">
    <property type="entry name" value="S4"/>
    <property type="match status" value="1"/>
</dbReference>
<feature type="compositionally biased region" description="Basic and acidic residues" evidence="7">
    <location>
        <begin position="749"/>
        <end position="774"/>
    </location>
</feature>
<dbReference type="SUPFAM" id="SSF55174">
    <property type="entry name" value="Alpha-L RNA-binding motif"/>
    <property type="match status" value="1"/>
</dbReference>
<evidence type="ECO:0000256" key="7">
    <source>
        <dbReference type="SAM" id="MobiDB-lite"/>
    </source>
</evidence>
<dbReference type="NCBIfam" id="TIGR00093">
    <property type="entry name" value="pseudouridine synthase"/>
    <property type="match status" value="1"/>
</dbReference>
<feature type="compositionally biased region" description="Basic and acidic residues" evidence="7">
    <location>
        <begin position="1"/>
        <end position="10"/>
    </location>
</feature>
<dbReference type="SUPFAM" id="SSF55120">
    <property type="entry name" value="Pseudouridine synthase"/>
    <property type="match status" value="1"/>
</dbReference>
<dbReference type="Pfam" id="PF00849">
    <property type="entry name" value="PseudoU_synth_2"/>
    <property type="match status" value="1"/>
</dbReference>